<organism evidence="1 2">
    <name type="scientific">Phyllosticta citrichinensis</name>
    <dbReference type="NCBI Taxonomy" id="1130410"/>
    <lineage>
        <taxon>Eukaryota</taxon>
        <taxon>Fungi</taxon>
        <taxon>Dikarya</taxon>
        <taxon>Ascomycota</taxon>
        <taxon>Pezizomycotina</taxon>
        <taxon>Dothideomycetes</taxon>
        <taxon>Dothideomycetes incertae sedis</taxon>
        <taxon>Botryosphaeriales</taxon>
        <taxon>Phyllostictaceae</taxon>
        <taxon>Phyllosticta</taxon>
    </lineage>
</organism>
<reference evidence="1 2" key="1">
    <citation type="journal article" date="2022" name="G3 (Bethesda)">
        <title>Enemy or ally: a genomic approach to elucidate the lifestyle of Phyllosticta citrichinaensis.</title>
        <authorList>
            <person name="Buijs V.A."/>
            <person name="Groenewald J.Z."/>
            <person name="Haridas S."/>
            <person name="LaButti K.M."/>
            <person name="Lipzen A."/>
            <person name="Martin F.M."/>
            <person name="Barry K."/>
            <person name="Grigoriev I.V."/>
            <person name="Crous P.W."/>
            <person name="Seidl M.F."/>
        </authorList>
    </citation>
    <scope>NUCLEOTIDE SEQUENCE [LARGE SCALE GENOMIC DNA]</scope>
    <source>
        <strain evidence="1 2">CBS 129764</strain>
    </source>
</reference>
<evidence type="ECO:0000313" key="2">
    <source>
        <dbReference type="Proteomes" id="UP001456524"/>
    </source>
</evidence>
<proteinExistence type="predicted"/>
<accession>A0ABR1Y7L5</accession>
<sequence length="161" mass="18581">MVLHLDLVVSQRSSHFRRVPQSIRWKRYHPRPPHALQQPASQPASHHHHLHCYHVSALIPGLRLWRVGTCVKKCHHVRTYACVVLPFLSLVSLSVTSLSFVRSGQSGTRFPYHYHHHTTADIRHHHVLHPFSFFWSCLSHCSRLRPWSLCVGDDGGASEMD</sequence>
<gene>
    <name evidence="1" type="ORF">IWX90DRAFT_35315</name>
</gene>
<dbReference type="EMBL" id="JBBWUH010000001">
    <property type="protein sequence ID" value="KAK8177888.1"/>
    <property type="molecule type" value="Genomic_DNA"/>
</dbReference>
<name>A0ABR1Y7L5_9PEZI</name>
<evidence type="ECO:0000313" key="1">
    <source>
        <dbReference type="EMBL" id="KAK8177888.1"/>
    </source>
</evidence>
<keyword evidence="2" id="KW-1185">Reference proteome</keyword>
<comment type="caution">
    <text evidence="1">The sequence shown here is derived from an EMBL/GenBank/DDBJ whole genome shotgun (WGS) entry which is preliminary data.</text>
</comment>
<dbReference type="Proteomes" id="UP001456524">
    <property type="component" value="Unassembled WGS sequence"/>
</dbReference>
<protein>
    <submittedName>
        <fullName evidence="1">Uncharacterized protein</fullName>
    </submittedName>
</protein>